<gene>
    <name evidence="1" type="ORF">J2S25_001343</name>
</gene>
<reference evidence="1 2" key="1">
    <citation type="submission" date="2023-07" db="EMBL/GenBank/DDBJ databases">
        <title>Genomic Encyclopedia of Type Strains, Phase IV (KMG-IV): sequencing the most valuable type-strain genomes for metagenomic binning, comparative biology and taxonomic classification.</title>
        <authorList>
            <person name="Goeker M."/>
        </authorList>
    </citation>
    <scope>NUCLEOTIDE SEQUENCE [LARGE SCALE GENOMIC DNA]</scope>
    <source>
        <strain evidence="1 2">DSM 19598</strain>
    </source>
</reference>
<dbReference type="EMBL" id="JAUSUN010000006">
    <property type="protein sequence ID" value="MDQ0413140.1"/>
    <property type="molecule type" value="Genomic_DNA"/>
</dbReference>
<organism evidence="1 2">
    <name type="scientific">Mesobacillus stamsii</name>
    <dbReference type="NCBI Taxonomy" id="225347"/>
    <lineage>
        <taxon>Bacteria</taxon>
        <taxon>Bacillati</taxon>
        <taxon>Bacillota</taxon>
        <taxon>Bacilli</taxon>
        <taxon>Bacillales</taxon>
        <taxon>Bacillaceae</taxon>
        <taxon>Mesobacillus</taxon>
    </lineage>
</organism>
<comment type="caution">
    <text evidence="1">The sequence shown here is derived from an EMBL/GenBank/DDBJ whole genome shotgun (WGS) entry which is preliminary data.</text>
</comment>
<keyword evidence="2" id="KW-1185">Reference proteome</keyword>
<dbReference type="Proteomes" id="UP001242313">
    <property type="component" value="Unassembled WGS sequence"/>
</dbReference>
<accession>A0ABU0FTR6</accession>
<proteinExistence type="predicted"/>
<protein>
    <submittedName>
        <fullName evidence="1">Uncharacterized protein</fullName>
    </submittedName>
</protein>
<evidence type="ECO:0000313" key="2">
    <source>
        <dbReference type="Proteomes" id="UP001242313"/>
    </source>
</evidence>
<name>A0ABU0FTR6_9BACI</name>
<sequence>MAAETLRDNLRKLVDEFDDLAIPDYGKYVNNNK</sequence>
<evidence type="ECO:0000313" key="1">
    <source>
        <dbReference type="EMBL" id="MDQ0413140.1"/>
    </source>
</evidence>